<keyword evidence="2 4" id="KW-0548">Nucleotidyltransferase</keyword>
<accession>A0ABY1ND89</accession>
<dbReference type="PRINTS" id="PR00080">
    <property type="entry name" value="SDRFAMILY"/>
</dbReference>
<dbReference type="EMBL" id="FXTY01000001">
    <property type="protein sequence ID" value="SMP06977.1"/>
    <property type="molecule type" value="Genomic_DNA"/>
</dbReference>
<comment type="caution">
    <text evidence="4">The sequence shown here is derived from an EMBL/GenBank/DDBJ whole genome shotgun (WGS) entry which is preliminary data.</text>
</comment>
<evidence type="ECO:0000313" key="5">
    <source>
        <dbReference type="Proteomes" id="UP001157961"/>
    </source>
</evidence>
<evidence type="ECO:0000256" key="1">
    <source>
        <dbReference type="ARBA" id="ARBA00022679"/>
    </source>
</evidence>
<dbReference type="SUPFAM" id="SSF53448">
    <property type="entry name" value="Nucleotide-diphospho-sugar transferases"/>
    <property type="match status" value="1"/>
</dbReference>
<dbReference type="Pfam" id="PF00106">
    <property type="entry name" value="adh_short"/>
    <property type="match status" value="1"/>
</dbReference>
<proteinExistence type="inferred from homology"/>
<dbReference type="InterPro" id="IPR036291">
    <property type="entry name" value="NAD(P)-bd_dom_sf"/>
</dbReference>
<protein>
    <submittedName>
        <fullName evidence="4">2-C-methyl-D-erythritol 4-phosphate cytidylyltransferase</fullName>
    </submittedName>
</protein>
<evidence type="ECO:0000256" key="2">
    <source>
        <dbReference type="ARBA" id="ARBA00022695"/>
    </source>
</evidence>
<dbReference type="CDD" id="cd05233">
    <property type="entry name" value="SDR_c"/>
    <property type="match status" value="1"/>
</dbReference>
<dbReference type="PANTHER" id="PTHR32125:SF4">
    <property type="entry name" value="2-C-METHYL-D-ERYTHRITOL 4-PHOSPHATE CYTIDYLYLTRANSFERASE, CHLOROPLASTIC"/>
    <property type="match status" value="1"/>
</dbReference>
<reference evidence="4 5" key="1">
    <citation type="submission" date="2017-05" db="EMBL/GenBank/DDBJ databases">
        <authorList>
            <person name="Varghese N."/>
            <person name="Submissions S."/>
        </authorList>
    </citation>
    <scope>NUCLEOTIDE SEQUENCE [LARGE SCALE GENOMIC DNA]</scope>
    <source>
        <strain evidence="4 5">DSM 29734</strain>
    </source>
</reference>
<dbReference type="InterPro" id="IPR050088">
    <property type="entry name" value="IspD/TarI_cytidylyltransf_bact"/>
</dbReference>
<dbReference type="Proteomes" id="UP001157961">
    <property type="component" value="Unassembled WGS sequence"/>
</dbReference>
<name>A0ABY1ND89_9RHOB</name>
<comment type="similarity">
    <text evidence="3">Belongs to the short-chain dehydrogenases/reductases (SDR) family.</text>
</comment>
<dbReference type="InterPro" id="IPR029044">
    <property type="entry name" value="Nucleotide-diphossugar_trans"/>
</dbReference>
<sequence length="451" mass="48342">MSASAFIILAGGSGTRFRSEKPKQLAMLAGKTILHHTLENVAACESVKQIILVSRGTILEEAKKIVSDIAHPSIKIVEGGANRLESTRAGLMAVDGPAATKVLVHDGVRPFIKHDVINSCYSGLDTYDAVDVVIPSSDTLVEVNPEAVDLIGQIPRREAFRRGQTPQGFWLGTFRQVIDEVPDLAAATFTDDCGMYLAARPEATIGLIDGDESNIKITHPIDLFMAEQLIMTGQTGAQARESDVDVSAMNIVIFGASSGLGEDAQVYLEKLGATVHGASRGTGCDISKAADVAKTLEVAAAKGPIDAVINFAGVLHIGKLAEIEPGDLERVVQTNYMGALNIARLSFDYLKKSKGQLMLVSSSSYYRGRKDYAVYSSSKAAVVNLTQALCEEWAPEAVRVNCIVPRRANTPMRHAAFPGEDPSTLLQPEEVSLQVLKLLKSPDSGIINHVY</sequence>
<dbReference type="GO" id="GO:0016779">
    <property type="term" value="F:nucleotidyltransferase activity"/>
    <property type="evidence" value="ECO:0007669"/>
    <property type="project" value="UniProtKB-KW"/>
</dbReference>
<keyword evidence="1" id="KW-0808">Transferase</keyword>
<dbReference type="InterPro" id="IPR002347">
    <property type="entry name" value="SDR_fam"/>
</dbReference>
<dbReference type="InterPro" id="IPR034683">
    <property type="entry name" value="IspD/TarI"/>
</dbReference>
<dbReference type="InterPro" id="IPR020904">
    <property type="entry name" value="Sc_DH/Rdtase_CS"/>
</dbReference>
<gene>
    <name evidence="4" type="ORF">SAMN06265373_101698</name>
</gene>
<dbReference type="PROSITE" id="PS00061">
    <property type="entry name" value="ADH_SHORT"/>
    <property type="match status" value="1"/>
</dbReference>
<dbReference type="Gene3D" id="3.90.550.10">
    <property type="entry name" value="Spore Coat Polysaccharide Biosynthesis Protein SpsA, Chain A"/>
    <property type="match status" value="1"/>
</dbReference>
<dbReference type="InterPro" id="IPR018294">
    <property type="entry name" value="ISPD_synthase_CS"/>
</dbReference>
<organism evidence="4 5">
    <name type="scientific">Shimia sagamensis</name>
    <dbReference type="NCBI Taxonomy" id="1566352"/>
    <lineage>
        <taxon>Bacteria</taxon>
        <taxon>Pseudomonadati</taxon>
        <taxon>Pseudomonadota</taxon>
        <taxon>Alphaproteobacteria</taxon>
        <taxon>Rhodobacterales</taxon>
        <taxon>Roseobacteraceae</taxon>
    </lineage>
</organism>
<evidence type="ECO:0000256" key="3">
    <source>
        <dbReference type="RuleBase" id="RU000363"/>
    </source>
</evidence>
<dbReference type="PANTHER" id="PTHR32125">
    <property type="entry name" value="2-C-METHYL-D-ERYTHRITOL 4-PHOSPHATE CYTIDYLYLTRANSFERASE, CHLOROPLASTIC"/>
    <property type="match status" value="1"/>
</dbReference>
<evidence type="ECO:0000313" key="4">
    <source>
        <dbReference type="EMBL" id="SMP06977.1"/>
    </source>
</evidence>
<dbReference type="SUPFAM" id="SSF51735">
    <property type="entry name" value="NAD(P)-binding Rossmann-fold domains"/>
    <property type="match status" value="1"/>
</dbReference>
<dbReference type="CDD" id="cd02516">
    <property type="entry name" value="CDP-ME_synthetase"/>
    <property type="match status" value="1"/>
</dbReference>
<dbReference type="PRINTS" id="PR00081">
    <property type="entry name" value="GDHRDH"/>
</dbReference>
<keyword evidence="5" id="KW-1185">Reference proteome</keyword>
<dbReference type="RefSeq" id="WP_283424540.1">
    <property type="nucleotide sequence ID" value="NZ_FXTY01000001.1"/>
</dbReference>
<dbReference type="Gene3D" id="3.40.50.720">
    <property type="entry name" value="NAD(P)-binding Rossmann-like Domain"/>
    <property type="match status" value="1"/>
</dbReference>
<dbReference type="Pfam" id="PF01128">
    <property type="entry name" value="IspD"/>
    <property type="match status" value="1"/>
</dbReference>
<dbReference type="PROSITE" id="PS01295">
    <property type="entry name" value="ISPD"/>
    <property type="match status" value="1"/>
</dbReference>